<keyword evidence="1 7" id="KW-0963">Cytoplasm</keyword>
<dbReference type="HAMAP" id="MF_00203">
    <property type="entry name" value="UvrC"/>
    <property type="match status" value="1"/>
</dbReference>
<dbReference type="GO" id="GO:0009432">
    <property type="term" value="P:SOS response"/>
    <property type="evidence" value="ECO:0007669"/>
    <property type="project" value="UniProtKB-UniRule"/>
</dbReference>
<dbReference type="CDD" id="cd10434">
    <property type="entry name" value="GIY-YIG_UvrC_Cho"/>
    <property type="match status" value="1"/>
</dbReference>
<evidence type="ECO:0000313" key="12">
    <source>
        <dbReference type="EMBL" id="GBF35532.1"/>
    </source>
</evidence>
<evidence type="ECO:0000256" key="5">
    <source>
        <dbReference type="ARBA" id="ARBA00023204"/>
    </source>
</evidence>
<dbReference type="PANTHER" id="PTHR30562">
    <property type="entry name" value="UVRC/OXIDOREDUCTASE"/>
    <property type="match status" value="1"/>
</dbReference>
<comment type="caution">
    <text evidence="12">The sequence shown here is derived from an EMBL/GenBank/DDBJ whole genome shotgun (WGS) entry which is preliminary data.</text>
</comment>
<dbReference type="PANTHER" id="PTHR30562:SF1">
    <property type="entry name" value="UVRABC SYSTEM PROTEIN C"/>
    <property type="match status" value="1"/>
</dbReference>
<organism evidence="12 13">
    <name type="scientific">Desulfocucumis palustris</name>
    <dbReference type="NCBI Taxonomy" id="1898651"/>
    <lineage>
        <taxon>Bacteria</taxon>
        <taxon>Bacillati</taxon>
        <taxon>Bacillota</taxon>
        <taxon>Clostridia</taxon>
        <taxon>Eubacteriales</taxon>
        <taxon>Desulfocucumaceae</taxon>
        <taxon>Desulfocucumis</taxon>
    </lineage>
</organism>
<protein>
    <recommendedName>
        <fullName evidence="7">UvrABC system protein C</fullName>
        <shortName evidence="7">Protein UvrC</shortName>
    </recommendedName>
    <alternativeName>
        <fullName evidence="7">Excinuclease ABC subunit C</fullName>
    </alternativeName>
</protein>
<dbReference type="OrthoDB" id="9804933at2"/>
<dbReference type="FunFam" id="3.40.1440.10:FF:000001">
    <property type="entry name" value="UvrABC system protein C"/>
    <property type="match status" value="1"/>
</dbReference>
<dbReference type="SUPFAM" id="SSF47781">
    <property type="entry name" value="RuvA domain 2-like"/>
    <property type="match status" value="1"/>
</dbReference>
<dbReference type="InterPro" id="IPR000305">
    <property type="entry name" value="GIY-YIG_endonuc"/>
</dbReference>
<dbReference type="Gene3D" id="3.40.1440.10">
    <property type="entry name" value="GIY-YIG endonuclease"/>
    <property type="match status" value="1"/>
</dbReference>
<dbReference type="InterPro" id="IPR004791">
    <property type="entry name" value="UvrC"/>
</dbReference>
<dbReference type="PROSITE" id="PS50165">
    <property type="entry name" value="UVRC"/>
    <property type="match status" value="1"/>
</dbReference>
<dbReference type="Pfam" id="PF02151">
    <property type="entry name" value="UVR"/>
    <property type="match status" value="1"/>
</dbReference>
<dbReference type="SUPFAM" id="SSF46600">
    <property type="entry name" value="C-terminal UvrC-binding domain of UvrB"/>
    <property type="match status" value="1"/>
</dbReference>
<dbReference type="InterPro" id="IPR047296">
    <property type="entry name" value="GIY-YIG_UvrC_Cho"/>
</dbReference>
<feature type="domain" description="GIY-YIG" evidence="10">
    <location>
        <begin position="12"/>
        <end position="91"/>
    </location>
</feature>
<dbReference type="InterPro" id="IPR001943">
    <property type="entry name" value="UVR_dom"/>
</dbReference>
<feature type="domain" description="UVR" evidence="9">
    <location>
        <begin position="201"/>
        <end position="236"/>
    </location>
</feature>
<dbReference type="FunFam" id="3.30.420.340:FF:000001">
    <property type="entry name" value="UvrABC system protein C"/>
    <property type="match status" value="1"/>
</dbReference>
<dbReference type="Proteomes" id="UP000239549">
    <property type="component" value="Unassembled WGS sequence"/>
</dbReference>
<comment type="similarity">
    <text evidence="7">Belongs to the UvrC family.</text>
</comment>
<dbReference type="NCBIfam" id="NF001824">
    <property type="entry name" value="PRK00558.1-5"/>
    <property type="match status" value="1"/>
</dbReference>
<keyword evidence="2 7" id="KW-0227">DNA damage</keyword>
<dbReference type="NCBIfam" id="TIGR00194">
    <property type="entry name" value="uvrC"/>
    <property type="match status" value="1"/>
</dbReference>
<evidence type="ECO:0000256" key="8">
    <source>
        <dbReference type="SAM" id="Coils"/>
    </source>
</evidence>
<dbReference type="InterPro" id="IPR035901">
    <property type="entry name" value="GIY-YIG_endonuc_sf"/>
</dbReference>
<dbReference type="EMBL" id="BFAV01000172">
    <property type="protein sequence ID" value="GBF35532.1"/>
    <property type="molecule type" value="Genomic_DNA"/>
</dbReference>
<keyword evidence="4 7" id="KW-0267">Excision nuclease</keyword>
<keyword evidence="8" id="KW-0175">Coiled coil</keyword>
<evidence type="ECO:0000259" key="9">
    <source>
        <dbReference type="PROSITE" id="PS50151"/>
    </source>
</evidence>
<dbReference type="InterPro" id="IPR050066">
    <property type="entry name" value="UvrABC_protein_C"/>
</dbReference>
<dbReference type="Pfam" id="PF08459">
    <property type="entry name" value="UvrC_RNaseH_dom"/>
    <property type="match status" value="1"/>
</dbReference>
<keyword evidence="3 7" id="KW-0228">DNA excision</keyword>
<evidence type="ECO:0000256" key="1">
    <source>
        <dbReference type="ARBA" id="ARBA00022490"/>
    </source>
</evidence>
<feature type="coiled-coil region" evidence="8">
    <location>
        <begin position="197"/>
        <end position="224"/>
    </location>
</feature>
<evidence type="ECO:0000313" key="13">
    <source>
        <dbReference type="Proteomes" id="UP000239549"/>
    </source>
</evidence>
<dbReference type="InterPro" id="IPR036876">
    <property type="entry name" value="UVR_dom_sf"/>
</dbReference>
<name>A0A2L2XHC7_9FIRM</name>
<keyword evidence="13" id="KW-1185">Reference proteome</keyword>
<dbReference type="Gene3D" id="1.10.150.20">
    <property type="entry name" value="5' to 3' exonuclease, C-terminal subdomain"/>
    <property type="match status" value="1"/>
</dbReference>
<accession>A0A2L2XHC7</accession>
<dbReference type="PROSITE" id="PS50164">
    <property type="entry name" value="GIY_YIG"/>
    <property type="match status" value="1"/>
</dbReference>
<comment type="function">
    <text evidence="7">The UvrABC repair system catalyzes the recognition and processing of DNA lesions. UvrC both incises the 5' and 3' sides of the lesion. The N-terminal half is responsible for the 3' incision and the C-terminal half is responsible for the 5' incision.</text>
</comment>
<reference evidence="13" key="1">
    <citation type="submission" date="2018-02" db="EMBL/GenBank/DDBJ databases">
        <title>Genome sequence of Desulfocucumis palustris strain NAW-5.</title>
        <authorList>
            <person name="Watanabe M."/>
            <person name="Kojima H."/>
            <person name="Fukui M."/>
        </authorList>
    </citation>
    <scope>NUCLEOTIDE SEQUENCE [LARGE SCALE GENOMIC DNA]</scope>
    <source>
        <strain evidence="13">NAW-5</strain>
    </source>
</reference>
<dbReference type="SUPFAM" id="SSF82771">
    <property type="entry name" value="GIY-YIG endonuclease"/>
    <property type="match status" value="1"/>
</dbReference>
<dbReference type="GO" id="GO:0005737">
    <property type="term" value="C:cytoplasm"/>
    <property type="evidence" value="ECO:0007669"/>
    <property type="project" value="UniProtKB-SubCell"/>
</dbReference>
<evidence type="ECO:0000259" key="10">
    <source>
        <dbReference type="PROSITE" id="PS50164"/>
    </source>
</evidence>
<keyword evidence="6 7" id="KW-0742">SOS response</keyword>
<dbReference type="GO" id="GO:0003677">
    <property type="term" value="F:DNA binding"/>
    <property type="evidence" value="ECO:0007669"/>
    <property type="project" value="UniProtKB-UniRule"/>
</dbReference>
<evidence type="ECO:0000256" key="2">
    <source>
        <dbReference type="ARBA" id="ARBA00022763"/>
    </source>
</evidence>
<dbReference type="InterPro" id="IPR001162">
    <property type="entry name" value="UvrC_RNase_H_dom"/>
</dbReference>
<evidence type="ECO:0000256" key="6">
    <source>
        <dbReference type="ARBA" id="ARBA00023236"/>
    </source>
</evidence>
<dbReference type="Pfam" id="PF22920">
    <property type="entry name" value="UvrC_RNaseH"/>
    <property type="match status" value="1"/>
</dbReference>
<dbReference type="Pfam" id="PF14520">
    <property type="entry name" value="HHH_5"/>
    <property type="match status" value="1"/>
</dbReference>
<evidence type="ECO:0000256" key="3">
    <source>
        <dbReference type="ARBA" id="ARBA00022769"/>
    </source>
</evidence>
<comment type="subcellular location">
    <subcellularLocation>
        <location evidence="7">Cytoplasm</location>
    </subcellularLocation>
</comment>
<evidence type="ECO:0000259" key="11">
    <source>
        <dbReference type="PROSITE" id="PS50165"/>
    </source>
</evidence>
<feature type="domain" description="UvrC family homology region profile" evidence="11">
    <location>
        <begin position="263"/>
        <end position="495"/>
    </location>
</feature>
<dbReference type="InterPro" id="IPR010994">
    <property type="entry name" value="RuvA_2-like"/>
</dbReference>
<evidence type="ECO:0000256" key="7">
    <source>
        <dbReference type="HAMAP-Rule" id="MF_00203"/>
    </source>
</evidence>
<dbReference type="GO" id="GO:0009380">
    <property type="term" value="C:excinuclease repair complex"/>
    <property type="evidence" value="ECO:0007669"/>
    <property type="project" value="InterPro"/>
</dbReference>
<comment type="subunit">
    <text evidence="7">Interacts with UvrB in an incision complex.</text>
</comment>
<dbReference type="Gene3D" id="3.30.420.340">
    <property type="entry name" value="UvrC, RNAse H endonuclease domain"/>
    <property type="match status" value="1"/>
</dbReference>
<sequence length="622" mass="70714">MTPEEKLKYLPDKPGVYLFRDAGGIIIYVGKALSLKNRVRSYFQSAAALSVKVRSLMSRAADFEYIVTDSEVEALILEANLIKEHRPRYNVSLRDDKSYPYIKVTLNEEYPRAHITRRLVKDGGRYYGPYTRAGAVHETLSLLKRLFPLRSCKQKEFAIKSRPCLNYHIKRCTGPCCGMIEKENYLSMVREVCLFLEGKQEELVKRLTRRMEDASEKLEFERAAEIRDQLRSIKDILEKQKVISSGAGDQDAVAMARGVDDCCVMVFFIRNGKLLGRERFILNGTQGDGRAEVLTAFIKQYYHRADFIPSEILVSDLEPGEMEVISSWLAGKKGSRVQIKIPVRGEKKQLIDMVAKNALLALEEAQLERIARRDGQEELALLARELGLEKPPYRMECFDISNIQGAETVASMAVFQEGKPSSDQYRRFKIKTVQGPDDFASMKEVIRRRFSRGREEKELIDTGQLSSRQAKFHRMPDLVIIDGGKGQLSAALEAMEELGIAGIPIFGLAKEEELLFAPGRPEPIRLPRDSRALYLLQRLRDEAHRFAVSYHRQLRTKRNLKSLLEEIEGIGEVRRRELARAYPSIEAIGGASVEELAAVPGMNRRAAEAVARFFSFSYSDKN</sequence>
<dbReference type="GO" id="GO:0009381">
    <property type="term" value="F:excinuclease ABC activity"/>
    <property type="evidence" value="ECO:0007669"/>
    <property type="project" value="UniProtKB-UniRule"/>
</dbReference>
<dbReference type="PROSITE" id="PS50151">
    <property type="entry name" value="UVR"/>
    <property type="match status" value="1"/>
</dbReference>
<dbReference type="AlphaFoldDB" id="A0A2L2XHC7"/>
<dbReference type="RefSeq" id="WP_104373594.1">
    <property type="nucleotide sequence ID" value="NZ_BFAV01000172.1"/>
</dbReference>
<evidence type="ECO:0000256" key="4">
    <source>
        <dbReference type="ARBA" id="ARBA00022881"/>
    </source>
</evidence>
<keyword evidence="5 7" id="KW-0234">DNA repair</keyword>
<dbReference type="GO" id="GO:0006289">
    <property type="term" value="P:nucleotide-excision repair"/>
    <property type="evidence" value="ECO:0007669"/>
    <property type="project" value="UniProtKB-UniRule"/>
</dbReference>
<dbReference type="InterPro" id="IPR038476">
    <property type="entry name" value="UvrC_RNase_H_dom_sf"/>
</dbReference>
<dbReference type="SMART" id="SM00465">
    <property type="entry name" value="GIYc"/>
    <property type="match status" value="1"/>
</dbReference>
<dbReference type="Gene3D" id="4.10.860.10">
    <property type="entry name" value="UVR domain"/>
    <property type="match status" value="1"/>
</dbReference>
<proteinExistence type="inferred from homology"/>
<dbReference type="Pfam" id="PF01541">
    <property type="entry name" value="GIY-YIG"/>
    <property type="match status" value="1"/>
</dbReference>
<gene>
    <name evidence="7" type="primary">uvrC</name>
    <name evidence="12" type="ORF">DCCM_4661</name>
</gene>